<dbReference type="SUPFAM" id="SSF81324">
    <property type="entry name" value="Voltage-gated potassium channels"/>
    <property type="match status" value="1"/>
</dbReference>
<dbReference type="InterPro" id="IPR019594">
    <property type="entry name" value="Glu/Gly-bd"/>
</dbReference>
<evidence type="ECO:0000256" key="17">
    <source>
        <dbReference type="PIRSR" id="PIRSR601508-3"/>
    </source>
</evidence>
<evidence type="ECO:0000259" key="20">
    <source>
        <dbReference type="SMART" id="SM00079"/>
    </source>
</evidence>
<proteinExistence type="inferred from homology"/>
<feature type="transmembrane region" description="Helical" evidence="19">
    <location>
        <begin position="714"/>
        <end position="736"/>
    </location>
</feature>
<dbReference type="Gene3D" id="3.40.50.2300">
    <property type="match status" value="2"/>
</dbReference>
<feature type="disulfide bond" evidence="17">
    <location>
        <begin position="146"/>
        <end position="412"/>
    </location>
</feature>
<dbReference type="Gene3D" id="3.40.190.10">
    <property type="entry name" value="Periplasmic binding protein-like II"/>
    <property type="match status" value="2"/>
</dbReference>
<dbReference type="Pfam" id="PF00060">
    <property type="entry name" value="Lig_chan"/>
    <property type="match status" value="1"/>
</dbReference>
<dbReference type="GO" id="GO:0045211">
    <property type="term" value="C:postsynaptic membrane"/>
    <property type="evidence" value="ECO:0007669"/>
    <property type="project" value="UniProtKB-SubCell"/>
</dbReference>
<reference evidence="22" key="1">
    <citation type="submission" date="2022-05" db="EMBL/GenBank/DDBJ databases">
        <authorList>
            <person name="Okamura Y."/>
        </authorList>
    </citation>
    <scope>NUCLEOTIDE SEQUENCE</scope>
</reference>
<organism evidence="22 23">
    <name type="scientific">Pieris brassicae</name>
    <name type="common">White butterfly</name>
    <name type="synonym">Large white butterfly</name>
    <dbReference type="NCBI Taxonomy" id="7116"/>
    <lineage>
        <taxon>Eukaryota</taxon>
        <taxon>Metazoa</taxon>
        <taxon>Ecdysozoa</taxon>
        <taxon>Arthropoda</taxon>
        <taxon>Hexapoda</taxon>
        <taxon>Insecta</taxon>
        <taxon>Pterygota</taxon>
        <taxon>Neoptera</taxon>
        <taxon>Endopterygota</taxon>
        <taxon>Lepidoptera</taxon>
        <taxon>Glossata</taxon>
        <taxon>Ditrysia</taxon>
        <taxon>Papilionoidea</taxon>
        <taxon>Pieridae</taxon>
        <taxon>Pierinae</taxon>
        <taxon>Pieris</taxon>
    </lineage>
</organism>
<dbReference type="SMART" id="SM00918">
    <property type="entry name" value="Lig_chan-Glu_bd"/>
    <property type="match status" value="1"/>
</dbReference>
<evidence type="ECO:0000256" key="13">
    <source>
        <dbReference type="ARBA" id="ARBA00023286"/>
    </source>
</evidence>
<evidence type="ECO:0000259" key="21">
    <source>
        <dbReference type="SMART" id="SM00918"/>
    </source>
</evidence>
<keyword evidence="14" id="KW-0407">Ion channel</keyword>
<evidence type="ECO:0000256" key="19">
    <source>
        <dbReference type="SAM" id="Phobius"/>
    </source>
</evidence>
<keyword evidence="7" id="KW-0770">Synapse</keyword>
<keyword evidence="5 19" id="KW-0812">Transmembrane</keyword>
<dbReference type="Gene3D" id="1.10.287.70">
    <property type="match status" value="1"/>
</dbReference>
<feature type="binding site" evidence="16">
    <location>
        <position position="749"/>
    </location>
    <ligand>
        <name>L-glutamate</name>
        <dbReference type="ChEBI" id="CHEBI:29985"/>
    </ligand>
</feature>
<dbReference type="InterPro" id="IPR015683">
    <property type="entry name" value="Ionotropic_Glu_rcpt"/>
</dbReference>
<feature type="domain" description="Ionotropic glutamate receptor L-glutamate and glycine-binding" evidence="21">
    <location>
        <begin position="511"/>
        <end position="573"/>
    </location>
</feature>
<evidence type="ECO:0000256" key="2">
    <source>
        <dbReference type="ARBA" id="ARBA00008685"/>
    </source>
</evidence>
<dbReference type="InterPro" id="IPR001828">
    <property type="entry name" value="ANF_lig-bd_rcpt"/>
</dbReference>
<dbReference type="InterPro" id="IPR001320">
    <property type="entry name" value="Iontro_rcpt_C"/>
</dbReference>
<evidence type="ECO:0000256" key="10">
    <source>
        <dbReference type="ARBA" id="ARBA00023170"/>
    </source>
</evidence>
<keyword evidence="23" id="KW-1185">Reference proteome</keyword>
<dbReference type="PANTHER" id="PTHR18966">
    <property type="entry name" value="IONOTROPIC GLUTAMATE RECEPTOR"/>
    <property type="match status" value="1"/>
</dbReference>
<feature type="domain" description="Ionotropic glutamate receptor C-terminal" evidence="20">
    <location>
        <begin position="501"/>
        <end position="836"/>
    </location>
</feature>
<dbReference type="EMBL" id="CALOZG010000087">
    <property type="protein sequence ID" value="CAH4038475.1"/>
    <property type="molecule type" value="Genomic_DNA"/>
</dbReference>
<feature type="disulfide bond" evidence="17">
    <location>
        <begin position="786"/>
        <end position="842"/>
    </location>
</feature>
<dbReference type="SUPFAM" id="SSF53850">
    <property type="entry name" value="Periplasmic binding protein-like II"/>
    <property type="match status" value="1"/>
</dbReference>
<comment type="subcellular location">
    <subcellularLocation>
        <location evidence="1">Cell membrane</location>
        <topology evidence="1">Multi-pass membrane protein</topology>
    </subcellularLocation>
    <subcellularLocation>
        <location evidence="15">Postsynaptic cell membrane</location>
    </subcellularLocation>
</comment>
<evidence type="ECO:0000313" key="23">
    <source>
        <dbReference type="Proteomes" id="UP001152562"/>
    </source>
</evidence>
<feature type="binding site" evidence="16">
    <location>
        <position position="582"/>
    </location>
    <ligand>
        <name>L-glutamate</name>
        <dbReference type="ChEBI" id="CHEBI:29985"/>
    </ligand>
</feature>
<dbReference type="GO" id="GO:0015276">
    <property type="term" value="F:ligand-gated monoatomic ion channel activity"/>
    <property type="evidence" value="ECO:0007669"/>
    <property type="project" value="InterPro"/>
</dbReference>
<feature type="binding site" evidence="16">
    <location>
        <position position="779"/>
    </location>
    <ligand>
        <name>L-glutamate</name>
        <dbReference type="ChEBI" id="CHEBI:29985"/>
    </ligand>
</feature>
<keyword evidence="6 19" id="KW-1133">Transmembrane helix</keyword>
<evidence type="ECO:0000256" key="15">
    <source>
        <dbReference type="ARBA" id="ARBA00034100"/>
    </source>
</evidence>
<keyword evidence="10" id="KW-0675">Receptor</keyword>
<comment type="similarity">
    <text evidence="2">Belongs to the glutamate-gated ion channel (TC 1.A.10.1) family.</text>
</comment>
<keyword evidence="8" id="KW-0406">Ion transport</keyword>
<accession>A0A9P0U368</accession>
<dbReference type="Proteomes" id="UP001152562">
    <property type="component" value="Unassembled WGS sequence"/>
</dbReference>
<dbReference type="GO" id="GO:0038023">
    <property type="term" value="F:signaling receptor activity"/>
    <property type="evidence" value="ECO:0007669"/>
    <property type="project" value="InterPro"/>
</dbReference>
<evidence type="ECO:0000256" key="8">
    <source>
        <dbReference type="ARBA" id="ARBA00023065"/>
    </source>
</evidence>
<keyword evidence="12" id="KW-0628">Postsynaptic cell membrane</keyword>
<dbReference type="SUPFAM" id="SSF53822">
    <property type="entry name" value="Periplasmic binding protein-like I"/>
    <property type="match status" value="1"/>
</dbReference>
<dbReference type="Pfam" id="PF10613">
    <property type="entry name" value="Lig_chan-Glu_bd"/>
    <property type="match status" value="1"/>
</dbReference>
<dbReference type="InterPro" id="IPR028082">
    <property type="entry name" value="Peripla_BP_I"/>
</dbReference>
<protein>
    <recommendedName>
        <fullName evidence="24">Glutamate receptor 1-like</fullName>
    </recommendedName>
</protein>
<keyword evidence="9 19" id="KW-0472">Membrane</keyword>
<evidence type="ECO:0000256" key="3">
    <source>
        <dbReference type="ARBA" id="ARBA00022448"/>
    </source>
</evidence>
<evidence type="ECO:0000256" key="18">
    <source>
        <dbReference type="SAM" id="MobiDB-lite"/>
    </source>
</evidence>
<evidence type="ECO:0000256" key="12">
    <source>
        <dbReference type="ARBA" id="ARBA00023257"/>
    </source>
</evidence>
<evidence type="ECO:0000256" key="14">
    <source>
        <dbReference type="ARBA" id="ARBA00023303"/>
    </source>
</evidence>
<gene>
    <name evidence="22" type="ORF">PIBRA_LOCUS14034</name>
</gene>
<dbReference type="Pfam" id="PF01094">
    <property type="entry name" value="ANF_receptor"/>
    <property type="match status" value="1"/>
</dbReference>
<feature type="binding site" evidence="16">
    <location>
        <position position="750"/>
    </location>
    <ligand>
        <name>L-glutamate</name>
        <dbReference type="ChEBI" id="CHEBI:29985"/>
    </ligand>
</feature>
<comment type="caution">
    <text evidence="22">The sequence shown here is derived from an EMBL/GenBank/DDBJ whole genome shotgun (WGS) entry which is preliminary data.</text>
</comment>
<keyword evidence="11" id="KW-0325">Glycoprotein</keyword>
<dbReference type="FunFam" id="3.40.50.2300:FF:000186">
    <property type="entry name" value="Glutamate receptor 1"/>
    <property type="match status" value="1"/>
</dbReference>
<feature type="transmembrane region" description="Helical" evidence="19">
    <location>
        <begin position="863"/>
        <end position="883"/>
    </location>
</feature>
<keyword evidence="4" id="KW-1003">Cell membrane</keyword>
<evidence type="ECO:0008006" key="24">
    <source>
        <dbReference type="Google" id="ProtNLM"/>
    </source>
</evidence>
<dbReference type="InterPro" id="IPR001508">
    <property type="entry name" value="Iono_Glu_rcpt_met"/>
</dbReference>
<feature type="binding site" evidence="16">
    <location>
        <position position="589"/>
    </location>
    <ligand>
        <name>L-glutamate</name>
        <dbReference type="ChEBI" id="CHEBI:29985"/>
    </ligand>
</feature>
<dbReference type="CDD" id="cd06380">
    <property type="entry name" value="PBP1_iGluR_AMPA"/>
    <property type="match status" value="1"/>
</dbReference>
<feature type="transmembrane region" description="Helical" evidence="19">
    <location>
        <begin position="628"/>
        <end position="647"/>
    </location>
</feature>
<name>A0A9P0U368_PIEBR</name>
<sequence>MLAAGAVVAPLCPFQRRPSVVCKSQVCTQHPIALSRCEIKITIKRLLYNDKIVKRYLNFNKMIKKQSVIVLVGSLLYIFGISGQPFPVEKIAVGAIFDQDTEEIQNVFKYAMAVHNQNISVRRLELQAFVDVINTADAFKLSRLICTQFARGVFAMLGAVNPESFDTLHSYTNTFQIPFVTPWFPEKVIPPSSGLIDHAVSMRPDYHKAIVDIIVHYGWTDIIYVYDSHDGLLRLQQLYQSMEPGRAKFKISLVKRINNAAEAIDLLLGVEENDRWSSKRILLDCNAKNTKSILVEHVRKVELGRRTYHYLLTGLVMDDQWENEVTEYGAVNITGFRIVDHGRRVVKEFIEGLKRMDPRFKGTISAQTALMYDGVQVLMDALGRLYRKKPDSFRAALRRAATLANSTKVIDCNPGKGWVVPFEHGDKISRLIKKTDIEGLTGNISFNEEGHRSNFTLQVVEMTVQSAMVKVATWSDRGGLTMLSPKLTDLYTPTSFDTNKTYTITTILQEPYLMIAPKEYGQREEPFHGFCKDLADFISNRLGIKYQIKIVTDGQFGSETPNGWSGLVGEILKKEADFTLAPLAITPERERVVDFTEPFLSVENPIIQTKTPKQLGDTFSFLRPLSKEIWLCVLFSFFAVSIVLFLVSRFSPHEWKSVSISDTQLDHPVSSTNEIILHNEFSIWNSFWFSLGSFMQQGSDVVPRSLSGRIVGTVWWFFALILVCSYTANLAAYLIIERITEPAQFLTYSSKINFESQFLPNNDFVKDPEVVNDPPYTIDSRYERSCLTPPICRYKHVDFGIALSKGSSITESLNLVIVELKNDGVIMKLWHKWLLYINKPLCENNDDKDSEISEMSLSQVAGIFYVLVGGLALALGVALLEFCHHGRSEAVRSNVSLSAALKAKTKAPTRTERKTPQRSRDQDRLGWNGAAFGGYFPAGNQISQDDAVHASFTHV</sequence>
<keyword evidence="3" id="KW-0813">Transport</keyword>
<dbReference type="AlphaFoldDB" id="A0A9P0U368"/>
<evidence type="ECO:0000256" key="6">
    <source>
        <dbReference type="ARBA" id="ARBA00022989"/>
    </source>
</evidence>
<evidence type="ECO:0000256" key="9">
    <source>
        <dbReference type="ARBA" id="ARBA00023136"/>
    </source>
</evidence>
<keyword evidence="17" id="KW-1015">Disulfide bond</keyword>
<feature type="region of interest" description="Disordered" evidence="18">
    <location>
        <begin position="904"/>
        <end position="926"/>
    </location>
</feature>
<evidence type="ECO:0000256" key="16">
    <source>
        <dbReference type="PIRSR" id="PIRSR601508-1"/>
    </source>
</evidence>
<evidence type="ECO:0000256" key="11">
    <source>
        <dbReference type="ARBA" id="ARBA00023180"/>
    </source>
</evidence>
<dbReference type="FunFam" id="3.40.190.10:FF:000024">
    <property type="entry name" value="Glutamate receptor, ionotropic, delta 1"/>
    <property type="match status" value="1"/>
</dbReference>
<evidence type="ECO:0000256" key="7">
    <source>
        <dbReference type="ARBA" id="ARBA00023018"/>
    </source>
</evidence>
<evidence type="ECO:0000256" key="1">
    <source>
        <dbReference type="ARBA" id="ARBA00004651"/>
    </source>
</evidence>
<dbReference type="SMART" id="SM00079">
    <property type="entry name" value="PBPe"/>
    <property type="match status" value="1"/>
</dbReference>
<feature type="compositionally biased region" description="Basic and acidic residues" evidence="18">
    <location>
        <begin position="909"/>
        <end position="924"/>
    </location>
</feature>
<evidence type="ECO:0000256" key="5">
    <source>
        <dbReference type="ARBA" id="ARBA00022692"/>
    </source>
</evidence>
<evidence type="ECO:0000313" key="22">
    <source>
        <dbReference type="EMBL" id="CAH4038475.1"/>
    </source>
</evidence>
<keyword evidence="13" id="KW-1071">Ligand-gated ion channel</keyword>
<evidence type="ECO:0000256" key="4">
    <source>
        <dbReference type="ARBA" id="ARBA00022475"/>
    </source>
</evidence>
<dbReference type="PRINTS" id="PR00177">
    <property type="entry name" value="NMDARECEPTOR"/>
</dbReference>